<accession>A0A2P2NYM8</accession>
<dbReference type="AlphaFoldDB" id="A0A2P2NYM8"/>
<keyword evidence="1" id="KW-0472">Membrane</keyword>
<keyword evidence="1" id="KW-1133">Transmembrane helix</keyword>
<feature type="transmembrane region" description="Helical" evidence="1">
    <location>
        <begin position="6"/>
        <end position="26"/>
    </location>
</feature>
<proteinExistence type="predicted"/>
<keyword evidence="1" id="KW-0812">Transmembrane</keyword>
<evidence type="ECO:0000256" key="1">
    <source>
        <dbReference type="SAM" id="Phobius"/>
    </source>
</evidence>
<name>A0A2P2NYM8_RHIMU</name>
<dbReference type="EMBL" id="GGEC01067069">
    <property type="protein sequence ID" value="MBX47553.1"/>
    <property type="molecule type" value="Transcribed_RNA"/>
</dbReference>
<organism evidence="2">
    <name type="scientific">Rhizophora mucronata</name>
    <name type="common">Asiatic mangrove</name>
    <dbReference type="NCBI Taxonomy" id="61149"/>
    <lineage>
        <taxon>Eukaryota</taxon>
        <taxon>Viridiplantae</taxon>
        <taxon>Streptophyta</taxon>
        <taxon>Embryophyta</taxon>
        <taxon>Tracheophyta</taxon>
        <taxon>Spermatophyta</taxon>
        <taxon>Magnoliopsida</taxon>
        <taxon>eudicotyledons</taxon>
        <taxon>Gunneridae</taxon>
        <taxon>Pentapetalae</taxon>
        <taxon>rosids</taxon>
        <taxon>fabids</taxon>
        <taxon>Malpighiales</taxon>
        <taxon>Rhizophoraceae</taxon>
        <taxon>Rhizophora</taxon>
    </lineage>
</organism>
<evidence type="ECO:0000313" key="2">
    <source>
        <dbReference type="EMBL" id="MBX47553.1"/>
    </source>
</evidence>
<sequence>MKQWITTISIIISIMILTIHHGRIVMPFQYQHHVLRAKDVNLSFYLVPLQLLHLIL</sequence>
<reference evidence="2" key="1">
    <citation type="submission" date="2018-02" db="EMBL/GenBank/DDBJ databases">
        <title>Rhizophora mucronata_Transcriptome.</title>
        <authorList>
            <person name="Meera S.P."/>
            <person name="Sreeshan A."/>
            <person name="Augustine A."/>
        </authorList>
    </citation>
    <scope>NUCLEOTIDE SEQUENCE</scope>
    <source>
        <tissue evidence="2">Leaf</tissue>
    </source>
</reference>
<protein>
    <submittedName>
        <fullName evidence="2">Uncharacterized protein</fullName>
    </submittedName>
</protein>